<evidence type="ECO:0000256" key="5">
    <source>
        <dbReference type="ARBA" id="ARBA00023002"/>
    </source>
</evidence>
<dbReference type="KEGG" id="psuu:Psuf_039050"/>
<feature type="domain" description="FAD dependent oxidoreductase" evidence="9">
    <location>
        <begin position="7"/>
        <end position="87"/>
    </location>
</feature>
<protein>
    <recommendedName>
        <fullName evidence="7">D-amino-acid oxidase</fullName>
        <ecNumber evidence="6">1.4.3.3</ecNumber>
    </recommendedName>
</protein>
<keyword evidence="4" id="KW-0274">FAD</keyword>
<keyword evidence="11" id="KW-1185">Reference proteome</keyword>
<dbReference type="Gene3D" id="3.40.50.720">
    <property type="entry name" value="NAD(P)-binding Rossmann-like Domain"/>
    <property type="match status" value="1"/>
</dbReference>
<comment type="catalytic activity">
    <reaction evidence="8">
        <text>a D-alpha-amino acid + O2 + H2O = a 2-oxocarboxylate + H2O2 + NH4(+)</text>
        <dbReference type="Rhea" id="RHEA:21816"/>
        <dbReference type="ChEBI" id="CHEBI:15377"/>
        <dbReference type="ChEBI" id="CHEBI:15379"/>
        <dbReference type="ChEBI" id="CHEBI:16240"/>
        <dbReference type="ChEBI" id="CHEBI:28938"/>
        <dbReference type="ChEBI" id="CHEBI:35179"/>
        <dbReference type="ChEBI" id="CHEBI:59871"/>
        <dbReference type="EC" id="1.4.3.3"/>
    </reaction>
    <physiologicalReaction direction="left-to-right" evidence="8">
        <dbReference type="Rhea" id="RHEA:21817"/>
    </physiologicalReaction>
</comment>
<dbReference type="SUPFAM" id="SSF51905">
    <property type="entry name" value="FAD/NAD(P)-binding domain"/>
    <property type="match status" value="1"/>
</dbReference>
<dbReference type="PANTHER" id="PTHR11530:SF11">
    <property type="entry name" value="D-ASPARTATE OXIDASE"/>
    <property type="match status" value="1"/>
</dbReference>
<reference evidence="10 11" key="2">
    <citation type="submission" date="2020-03" db="EMBL/GenBank/DDBJ databases">
        <authorList>
            <person name="Ichikawa N."/>
            <person name="Kimura A."/>
            <person name="Kitahashi Y."/>
            <person name="Uohara A."/>
        </authorList>
    </citation>
    <scope>NUCLEOTIDE SEQUENCE [LARGE SCALE GENOMIC DNA]</scope>
    <source>
        <strain evidence="10 11">NBRC 105367</strain>
    </source>
</reference>
<evidence type="ECO:0000313" key="10">
    <source>
        <dbReference type="EMBL" id="BCB86592.1"/>
    </source>
</evidence>
<reference evidence="10 11" key="1">
    <citation type="submission" date="2020-03" db="EMBL/GenBank/DDBJ databases">
        <title>Whole genome shotgun sequence of Phytohabitans suffuscus NBRC 105367.</title>
        <authorList>
            <person name="Komaki H."/>
            <person name="Tamura T."/>
        </authorList>
    </citation>
    <scope>NUCLEOTIDE SEQUENCE [LARGE SCALE GENOMIC DNA]</scope>
    <source>
        <strain evidence="10 11">NBRC 105367</strain>
    </source>
</reference>
<dbReference type="RefSeq" id="WP_232074848.1">
    <property type="nucleotide sequence ID" value="NZ_AP022871.1"/>
</dbReference>
<dbReference type="PANTHER" id="PTHR11530">
    <property type="entry name" value="D-AMINO ACID OXIDASE"/>
    <property type="match status" value="1"/>
</dbReference>
<comment type="cofactor">
    <cofactor evidence="1">
        <name>FAD</name>
        <dbReference type="ChEBI" id="CHEBI:57692"/>
    </cofactor>
</comment>
<accession>A0A6F8YKF2</accession>
<evidence type="ECO:0000259" key="9">
    <source>
        <dbReference type="Pfam" id="PF01266"/>
    </source>
</evidence>
<dbReference type="InterPro" id="IPR023209">
    <property type="entry name" value="DAO"/>
</dbReference>
<evidence type="ECO:0000313" key="11">
    <source>
        <dbReference type="Proteomes" id="UP000503011"/>
    </source>
</evidence>
<dbReference type="InterPro" id="IPR006076">
    <property type="entry name" value="FAD-dep_OxRdtase"/>
</dbReference>
<gene>
    <name evidence="10" type="ORF">Psuf_039050</name>
</gene>
<dbReference type="GO" id="GO:0071949">
    <property type="term" value="F:FAD binding"/>
    <property type="evidence" value="ECO:0007669"/>
    <property type="project" value="InterPro"/>
</dbReference>
<evidence type="ECO:0000256" key="6">
    <source>
        <dbReference type="ARBA" id="ARBA00039101"/>
    </source>
</evidence>
<dbReference type="GO" id="GO:0003884">
    <property type="term" value="F:D-amino-acid oxidase activity"/>
    <property type="evidence" value="ECO:0007669"/>
    <property type="project" value="UniProtKB-EC"/>
</dbReference>
<dbReference type="EC" id="1.4.3.3" evidence="6"/>
<dbReference type="Proteomes" id="UP000503011">
    <property type="component" value="Chromosome"/>
</dbReference>
<proteinExistence type="inferred from homology"/>
<evidence type="ECO:0000256" key="3">
    <source>
        <dbReference type="ARBA" id="ARBA00022630"/>
    </source>
</evidence>
<dbReference type="Pfam" id="PF01266">
    <property type="entry name" value="DAO"/>
    <property type="match status" value="1"/>
</dbReference>
<dbReference type="InterPro" id="IPR036188">
    <property type="entry name" value="FAD/NAD-bd_sf"/>
</dbReference>
<dbReference type="AlphaFoldDB" id="A0A6F8YKF2"/>
<evidence type="ECO:0000256" key="1">
    <source>
        <dbReference type="ARBA" id="ARBA00001974"/>
    </source>
</evidence>
<comment type="similarity">
    <text evidence="2">Belongs to the DAMOX/DASOX family.</text>
</comment>
<evidence type="ECO:0000256" key="2">
    <source>
        <dbReference type="ARBA" id="ARBA00006730"/>
    </source>
</evidence>
<sequence>MRTDDADVLVIGAGVSGLTTAVRLAEADLRVRIWSADPAEATTCFAGGAMWGPYLVEPLDKVRIWSRQTLDELRKLARQPNMGVRLVAGIEASRMPAEPPECQRPV</sequence>
<keyword evidence="3" id="KW-0285">Flavoprotein</keyword>
<dbReference type="GO" id="GO:0005737">
    <property type="term" value="C:cytoplasm"/>
    <property type="evidence" value="ECO:0007669"/>
    <property type="project" value="TreeGrafter"/>
</dbReference>
<organism evidence="10 11">
    <name type="scientific">Phytohabitans suffuscus</name>
    <dbReference type="NCBI Taxonomy" id="624315"/>
    <lineage>
        <taxon>Bacteria</taxon>
        <taxon>Bacillati</taxon>
        <taxon>Actinomycetota</taxon>
        <taxon>Actinomycetes</taxon>
        <taxon>Micromonosporales</taxon>
        <taxon>Micromonosporaceae</taxon>
    </lineage>
</organism>
<evidence type="ECO:0000256" key="7">
    <source>
        <dbReference type="ARBA" id="ARBA00039751"/>
    </source>
</evidence>
<name>A0A6F8YKF2_9ACTN</name>
<evidence type="ECO:0000256" key="8">
    <source>
        <dbReference type="ARBA" id="ARBA00049547"/>
    </source>
</evidence>
<dbReference type="EMBL" id="AP022871">
    <property type="protein sequence ID" value="BCB86592.1"/>
    <property type="molecule type" value="Genomic_DNA"/>
</dbReference>
<keyword evidence="5" id="KW-0560">Oxidoreductase</keyword>
<evidence type="ECO:0000256" key="4">
    <source>
        <dbReference type="ARBA" id="ARBA00022827"/>
    </source>
</evidence>
<dbReference type="GO" id="GO:0019478">
    <property type="term" value="P:D-amino acid catabolic process"/>
    <property type="evidence" value="ECO:0007669"/>
    <property type="project" value="TreeGrafter"/>
</dbReference>